<organism evidence="2 3">
    <name type="scientific">Pseudomonas phage Iggy</name>
    <dbReference type="NCBI Taxonomy" id="2592193"/>
    <lineage>
        <taxon>Viruses</taxon>
        <taxon>Duplodnaviria</taxon>
        <taxon>Heunggongvirae</taxon>
        <taxon>Uroviricota</taxon>
        <taxon>Caudoviricetes</taxon>
        <taxon>Queuovirinae</taxon>
        <taxon>Iggyvirus</taxon>
        <taxon>Iggyvirus iggy</taxon>
    </lineage>
</organism>
<proteinExistence type="predicted"/>
<evidence type="ECO:0000256" key="1">
    <source>
        <dbReference type="SAM" id="MobiDB-lite"/>
    </source>
</evidence>
<sequence>MLFVTSCYTWPKLSPKPKSTSVSSLYSVTGLRKSRCLKVAGGMTTQATAPKCRSHCLSWSLCVWHRWPTKLQPLRPAPCARLHQSPYPHLPACANGGAWANTGTLGPYPGHAHPGPGTSTGEKRPTHSPSDITV</sequence>
<accession>A0A7S5E9W0</accession>
<dbReference type="GeneID" id="77947980"/>
<dbReference type="RefSeq" id="YP_010671725.1">
    <property type="nucleotide sequence ID" value="NC_070970.1"/>
</dbReference>
<feature type="compositionally biased region" description="Low complexity" evidence="1">
    <location>
        <begin position="106"/>
        <end position="117"/>
    </location>
</feature>
<dbReference type="Proteomes" id="UP000617051">
    <property type="component" value="Segment"/>
</dbReference>
<evidence type="ECO:0000313" key="2">
    <source>
        <dbReference type="EMBL" id="QEA09773.1"/>
    </source>
</evidence>
<feature type="region of interest" description="Disordered" evidence="1">
    <location>
        <begin position="104"/>
        <end position="134"/>
    </location>
</feature>
<dbReference type="KEGG" id="vg:77947980"/>
<dbReference type="EMBL" id="MN029011">
    <property type="protein sequence ID" value="QEA09773.1"/>
    <property type="molecule type" value="Genomic_DNA"/>
</dbReference>
<protein>
    <submittedName>
        <fullName evidence="2">Uncharacterized protein</fullName>
    </submittedName>
</protein>
<keyword evidence="3" id="KW-1185">Reference proteome</keyword>
<reference evidence="2 3" key="1">
    <citation type="journal article" date="2020" name="Phage (New Rochelle)">
        <title>A New High-Throughput Screening Method for Phages: Enabling Crude Isolation and Fast Identification of Diverse Phages with Therapeutic Potential.</title>
        <authorList>
            <person name="Olsen N.S."/>
            <person name="Hendriksen N.B."/>
            <person name="Hansen L.H."/>
            <person name="Kot W."/>
        </authorList>
    </citation>
    <scope>NUCLEOTIDE SEQUENCE [LARGE SCALE GENOMIC DNA]</scope>
</reference>
<evidence type="ECO:0000313" key="3">
    <source>
        <dbReference type="Proteomes" id="UP000617051"/>
    </source>
</evidence>
<name>A0A7S5E9W0_9CAUD</name>